<dbReference type="InterPro" id="IPR036412">
    <property type="entry name" value="HAD-like_sf"/>
</dbReference>
<keyword evidence="2" id="KW-1185">Reference proteome</keyword>
<feature type="non-terminal residue" evidence="1">
    <location>
        <position position="174"/>
    </location>
</feature>
<accession>A0A4V1IS50</accession>
<dbReference type="OrthoDB" id="426235at2759"/>
<dbReference type="GO" id="GO:0016791">
    <property type="term" value="F:phosphatase activity"/>
    <property type="evidence" value="ECO:0007669"/>
    <property type="project" value="UniProtKB-ARBA"/>
</dbReference>
<reference evidence="2" key="1">
    <citation type="journal article" date="2018" name="Nat. Microbiol.">
        <title>Leveraging single-cell genomics to expand the fungal tree of life.</title>
        <authorList>
            <person name="Ahrendt S.R."/>
            <person name="Quandt C.A."/>
            <person name="Ciobanu D."/>
            <person name="Clum A."/>
            <person name="Salamov A."/>
            <person name="Andreopoulos B."/>
            <person name="Cheng J.F."/>
            <person name="Woyke T."/>
            <person name="Pelin A."/>
            <person name="Henrissat B."/>
            <person name="Reynolds N.K."/>
            <person name="Benny G.L."/>
            <person name="Smith M.E."/>
            <person name="James T.Y."/>
            <person name="Grigoriev I.V."/>
        </authorList>
    </citation>
    <scope>NUCLEOTIDE SEQUENCE [LARGE SCALE GENOMIC DNA]</scope>
</reference>
<dbReference type="Proteomes" id="UP000269721">
    <property type="component" value="Unassembled WGS sequence"/>
</dbReference>
<dbReference type="PANTHER" id="PTHR43885">
    <property type="entry name" value="HALOACID DEHALOGENASE-LIKE HYDROLASE"/>
    <property type="match status" value="1"/>
</dbReference>
<dbReference type="Pfam" id="PF00702">
    <property type="entry name" value="Hydrolase"/>
    <property type="match status" value="1"/>
</dbReference>
<evidence type="ECO:0000313" key="2">
    <source>
        <dbReference type="Proteomes" id="UP000269721"/>
    </source>
</evidence>
<dbReference type="SUPFAM" id="SSF56784">
    <property type="entry name" value="HAD-like"/>
    <property type="match status" value="1"/>
</dbReference>
<sequence>FKEMKRRMGIEPHEDILHSLTAMTGARRAEANAVVLEMEAEALSKTQLQTGLHEVMTFLEKQGLPKAILTRNTDASVEHVLANHLPEYRFHPIVTRAFEPIKPSPAGIHHIASVWQLQASEVMMVGDGVDDIEAGRAAGSVTVLVRNAENGHVASLADHVVDSLEGLIGVVAAG</sequence>
<name>A0A4V1IS50_9FUNG</name>
<dbReference type="InterPro" id="IPR006439">
    <property type="entry name" value="HAD-SF_hydro_IA"/>
</dbReference>
<organism evidence="1 2">
    <name type="scientific">Blyttiomyces helicus</name>
    <dbReference type="NCBI Taxonomy" id="388810"/>
    <lineage>
        <taxon>Eukaryota</taxon>
        <taxon>Fungi</taxon>
        <taxon>Fungi incertae sedis</taxon>
        <taxon>Chytridiomycota</taxon>
        <taxon>Chytridiomycota incertae sedis</taxon>
        <taxon>Chytridiomycetes</taxon>
        <taxon>Chytridiomycetes incertae sedis</taxon>
        <taxon>Blyttiomyces</taxon>
    </lineage>
</organism>
<dbReference type="AlphaFoldDB" id="A0A4V1IS50"/>
<proteinExistence type="predicted"/>
<dbReference type="Gene3D" id="3.40.50.1000">
    <property type="entry name" value="HAD superfamily/HAD-like"/>
    <property type="match status" value="1"/>
</dbReference>
<gene>
    <name evidence="1" type="ORF">BDK51DRAFT_6237</name>
</gene>
<dbReference type="Gene3D" id="1.10.260.80">
    <property type="match status" value="1"/>
</dbReference>
<protein>
    <submittedName>
        <fullName evidence="1">HAD-like domain-containing protein</fullName>
    </submittedName>
</protein>
<feature type="non-terminal residue" evidence="1">
    <location>
        <position position="1"/>
    </location>
</feature>
<evidence type="ECO:0000313" key="1">
    <source>
        <dbReference type="EMBL" id="RKO92327.1"/>
    </source>
</evidence>
<dbReference type="CDD" id="cd01427">
    <property type="entry name" value="HAD_like"/>
    <property type="match status" value="1"/>
</dbReference>
<dbReference type="PANTHER" id="PTHR43885:SF1">
    <property type="entry name" value="SUPERFAMILY HYDROLASE, PUTATIVE (AFU_ORTHOLOGUE AFUA_4G13290)-RELATED"/>
    <property type="match status" value="1"/>
</dbReference>
<dbReference type="EMBL" id="KZ994686">
    <property type="protein sequence ID" value="RKO92327.1"/>
    <property type="molecule type" value="Genomic_DNA"/>
</dbReference>
<dbReference type="NCBIfam" id="TIGR01549">
    <property type="entry name" value="HAD-SF-IA-v1"/>
    <property type="match status" value="1"/>
</dbReference>
<dbReference type="InterPro" id="IPR023214">
    <property type="entry name" value="HAD_sf"/>
</dbReference>